<dbReference type="EMBL" id="FOVC01000006">
    <property type="protein sequence ID" value="SFN35646.1"/>
    <property type="molecule type" value="Genomic_DNA"/>
</dbReference>
<evidence type="ECO:0000256" key="7">
    <source>
        <dbReference type="SAM" id="Phobius"/>
    </source>
</evidence>
<keyword evidence="7" id="KW-0472">Membrane</keyword>
<feature type="transmembrane region" description="Helical" evidence="7">
    <location>
        <begin position="142"/>
        <end position="160"/>
    </location>
</feature>
<dbReference type="OrthoDB" id="9807950at2"/>
<dbReference type="InterPro" id="IPR006135">
    <property type="entry name" value="T3SS_substrate_exporter"/>
</dbReference>
<comment type="function">
    <text evidence="5">Required for formation of the rod structure in the basal body of the flagellar apparatus. Together with FliI and FliH, may constitute the export apparatus of flagellin.</text>
</comment>
<evidence type="ECO:0000256" key="4">
    <source>
        <dbReference type="ARBA" id="ARBA00023225"/>
    </source>
</evidence>
<feature type="transmembrane region" description="Helical" evidence="7">
    <location>
        <begin position="189"/>
        <end position="212"/>
    </location>
</feature>
<keyword evidence="8" id="KW-0966">Cell projection</keyword>
<dbReference type="Proteomes" id="UP000242222">
    <property type="component" value="Unassembled WGS sequence"/>
</dbReference>
<keyword evidence="8" id="KW-0969">Cilium</keyword>
<feature type="region of interest" description="Disordered" evidence="6">
    <location>
        <begin position="1"/>
        <end position="25"/>
    </location>
</feature>
<dbReference type="GO" id="GO:0044781">
    <property type="term" value="P:bacterial-type flagellum organization"/>
    <property type="evidence" value="ECO:0007669"/>
    <property type="project" value="UniProtKB-KW"/>
</dbReference>
<evidence type="ECO:0000256" key="6">
    <source>
        <dbReference type="SAM" id="MobiDB-lite"/>
    </source>
</evidence>
<keyword evidence="4" id="KW-0813">Transport</keyword>
<keyword evidence="4" id="KW-1006">Bacterial flagellum protein export</keyword>
<evidence type="ECO:0000256" key="2">
    <source>
        <dbReference type="ARBA" id="ARBA00021622"/>
    </source>
</evidence>
<name>A0A1I4YCE0_9GAMM</name>
<keyword evidence="8" id="KW-0282">Flagellum</keyword>
<dbReference type="InterPro" id="IPR029025">
    <property type="entry name" value="T3SS_substrate_exporter_C"/>
</dbReference>
<reference evidence="9" key="1">
    <citation type="submission" date="2016-10" db="EMBL/GenBank/DDBJ databases">
        <authorList>
            <person name="Varghese N."/>
            <person name="Submissions S."/>
        </authorList>
    </citation>
    <scope>NUCLEOTIDE SEQUENCE [LARGE SCALE GENOMIC DNA]</scope>
    <source>
        <strain evidence="9">N6PO6</strain>
    </source>
</reference>
<dbReference type="RefSeq" id="WP_092877722.1">
    <property type="nucleotide sequence ID" value="NZ_FOVC01000006.1"/>
</dbReference>
<dbReference type="PRINTS" id="PR00950">
    <property type="entry name" value="TYPE3IMSPROT"/>
</dbReference>
<protein>
    <recommendedName>
        <fullName evidence="2">Flagellar biosynthetic protein FlhB</fullName>
    </recommendedName>
</protein>
<evidence type="ECO:0000256" key="5">
    <source>
        <dbReference type="ARBA" id="ARBA00025078"/>
    </source>
</evidence>
<dbReference type="PANTHER" id="PTHR30531:SF12">
    <property type="entry name" value="FLAGELLAR BIOSYNTHETIC PROTEIN FLHB"/>
    <property type="match status" value="1"/>
</dbReference>
<keyword evidence="7" id="KW-1133">Transmembrane helix</keyword>
<feature type="transmembrane region" description="Helical" evidence="7">
    <location>
        <begin position="85"/>
        <end position="113"/>
    </location>
</feature>
<evidence type="ECO:0000313" key="9">
    <source>
        <dbReference type="Proteomes" id="UP000242222"/>
    </source>
</evidence>
<dbReference type="GO" id="GO:0005886">
    <property type="term" value="C:plasma membrane"/>
    <property type="evidence" value="ECO:0007669"/>
    <property type="project" value="TreeGrafter"/>
</dbReference>
<evidence type="ECO:0000256" key="3">
    <source>
        <dbReference type="ARBA" id="ARBA00022795"/>
    </source>
</evidence>
<sequence>MSAGSGDKSEKPTPGKLRKAKRKGEIPRSRDVSLAATLLTALLSITIASPFYKQLIQQSFNLMQQLAISTDKSALQQFMLAQALILFKVIATFLPIPLVAIVSAVMPGGWIFVPARIKPDFKKLNPISGIKRLFTAQQLAEVGKMLIKCTVLLFLLWLTINNNMSEILRLQHAPLPTAIYQCLDIMTSILRIFIFAILLFALLDVPLSRFLFLKKMKMTKKELRDEHKENEGSPQIKAHIRQLQRQMAMGQIQRQLPQADVVIVNPTHFAVALKYDPQKAPAPWIVAKGVDETAHYIRQLAIKHQIDVITFAPLARAIYHSTRINQQIPASLFRPMAQVLTYVMQLKSWRAGNGEKPQLDIHLLPSEEVIVNHASE</sequence>
<dbReference type="AlphaFoldDB" id="A0A1I4YCE0"/>
<organism evidence="8 9">
    <name type="scientific">Izhakiella capsodis</name>
    <dbReference type="NCBI Taxonomy" id="1367852"/>
    <lineage>
        <taxon>Bacteria</taxon>
        <taxon>Pseudomonadati</taxon>
        <taxon>Pseudomonadota</taxon>
        <taxon>Gammaproteobacteria</taxon>
        <taxon>Enterobacterales</taxon>
        <taxon>Erwiniaceae</taxon>
        <taxon>Izhakiella</taxon>
    </lineage>
</organism>
<feature type="transmembrane region" description="Helical" evidence="7">
    <location>
        <begin position="32"/>
        <end position="52"/>
    </location>
</feature>
<evidence type="ECO:0000256" key="1">
    <source>
        <dbReference type="ARBA" id="ARBA00010690"/>
    </source>
</evidence>
<keyword evidence="4" id="KW-0653">Protein transport</keyword>
<keyword evidence="7" id="KW-0812">Transmembrane</keyword>
<dbReference type="Gene3D" id="3.40.1690.10">
    <property type="entry name" value="secretion proteins EscU"/>
    <property type="match status" value="1"/>
</dbReference>
<dbReference type="PANTHER" id="PTHR30531">
    <property type="entry name" value="FLAGELLAR BIOSYNTHETIC PROTEIN FLHB"/>
    <property type="match status" value="1"/>
</dbReference>
<keyword evidence="3" id="KW-1005">Bacterial flagellum biogenesis</keyword>
<dbReference type="SUPFAM" id="SSF160544">
    <property type="entry name" value="EscU C-terminal domain-like"/>
    <property type="match status" value="1"/>
</dbReference>
<comment type="similarity">
    <text evidence="1">Belongs to the type III secretion exporter family.</text>
</comment>
<gene>
    <name evidence="8" type="ORF">SAMN05216516_10631</name>
</gene>
<dbReference type="GO" id="GO:0009306">
    <property type="term" value="P:protein secretion"/>
    <property type="evidence" value="ECO:0007669"/>
    <property type="project" value="InterPro"/>
</dbReference>
<dbReference type="Pfam" id="PF01312">
    <property type="entry name" value="Bac_export_2"/>
    <property type="match status" value="1"/>
</dbReference>
<proteinExistence type="inferred from homology"/>
<keyword evidence="9" id="KW-1185">Reference proteome</keyword>
<accession>A0A1I4YCE0</accession>
<dbReference type="STRING" id="1367852.SAMN05216516_10631"/>
<evidence type="ECO:0000313" key="8">
    <source>
        <dbReference type="EMBL" id="SFN35646.1"/>
    </source>
</evidence>